<name>A0ABS2QR42_9BACI</name>
<keyword evidence="1" id="KW-0812">Transmembrane</keyword>
<feature type="transmembrane region" description="Helical" evidence="1">
    <location>
        <begin position="29"/>
        <end position="52"/>
    </location>
</feature>
<keyword evidence="3" id="KW-1185">Reference proteome</keyword>
<accession>A0ABS2QR42</accession>
<proteinExistence type="predicted"/>
<feature type="transmembrane region" description="Helical" evidence="1">
    <location>
        <begin position="202"/>
        <end position="220"/>
    </location>
</feature>
<evidence type="ECO:0000256" key="1">
    <source>
        <dbReference type="SAM" id="Phobius"/>
    </source>
</evidence>
<dbReference type="InterPro" id="IPR009574">
    <property type="entry name" value="DUF1189"/>
</dbReference>
<feature type="transmembrane region" description="Helical" evidence="1">
    <location>
        <begin position="226"/>
        <end position="246"/>
    </location>
</feature>
<dbReference type="Pfam" id="PF06691">
    <property type="entry name" value="DUF1189"/>
    <property type="match status" value="1"/>
</dbReference>
<protein>
    <submittedName>
        <fullName evidence="2">Nitrogen fixation-related uncharacterized protein</fullName>
    </submittedName>
</protein>
<evidence type="ECO:0000313" key="2">
    <source>
        <dbReference type="EMBL" id="MBM7701512.1"/>
    </source>
</evidence>
<organism evidence="2 3">
    <name type="scientific">Priestia iocasae</name>
    <dbReference type="NCBI Taxonomy" id="2291674"/>
    <lineage>
        <taxon>Bacteria</taxon>
        <taxon>Bacillati</taxon>
        <taxon>Bacillota</taxon>
        <taxon>Bacilli</taxon>
        <taxon>Bacillales</taxon>
        <taxon>Bacillaceae</taxon>
        <taxon>Priestia</taxon>
    </lineage>
</organism>
<evidence type="ECO:0000313" key="3">
    <source>
        <dbReference type="Proteomes" id="UP000809829"/>
    </source>
</evidence>
<sequence>MNAFHQLFYSLYSPKIVAMFRFQGIGKTISYLFLLTFLSLLPTMFFITQTVVNGYAQSKTILLTEIRDFSIQDDSLYSSMNEPLITSRNDTTFIFDSTGSITTTDTNTYRQAIGFLQDGLFITTNYSTQTYSYSLLQMNNLTKEEFFGIFDQAKQLLIILIPLALVLLYIVASGVKFIEVSLLAIVGLGLAKLLNRPLTYKHVWVMWAYSSTLMTLTFTLTDALHIMVPYSFFSHAVVTLLFLFFAMKRVPIRKQPTIKKS</sequence>
<keyword evidence="1" id="KW-0472">Membrane</keyword>
<comment type="caution">
    <text evidence="2">The sequence shown here is derived from an EMBL/GenBank/DDBJ whole genome shotgun (WGS) entry which is preliminary data.</text>
</comment>
<dbReference type="RefSeq" id="WP_205182874.1">
    <property type="nucleotide sequence ID" value="NZ_JAFBFC010000001.1"/>
</dbReference>
<dbReference type="Proteomes" id="UP000809829">
    <property type="component" value="Unassembled WGS sequence"/>
</dbReference>
<keyword evidence="1" id="KW-1133">Transmembrane helix</keyword>
<reference evidence="2 3" key="1">
    <citation type="submission" date="2021-01" db="EMBL/GenBank/DDBJ databases">
        <title>Genomic Encyclopedia of Type Strains, Phase IV (KMG-IV): sequencing the most valuable type-strain genomes for metagenomic binning, comparative biology and taxonomic classification.</title>
        <authorList>
            <person name="Goeker M."/>
        </authorList>
    </citation>
    <scope>NUCLEOTIDE SEQUENCE [LARGE SCALE GENOMIC DNA]</scope>
    <source>
        <strain evidence="2 3">DSM 104297</strain>
    </source>
</reference>
<gene>
    <name evidence="2" type="ORF">JOC83_000338</name>
</gene>
<dbReference type="EMBL" id="JAFBFC010000001">
    <property type="protein sequence ID" value="MBM7701512.1"/>
    <property type="molecule type" value="Genomic_DNA"/>
</dbReference>
<feature type="transmembrane region" description="Helical" evidence="1">
    <location>
        <begin position="156"/>
        <end position="172"/>
    </location>
</feature>